<dbReference type="GO" id="GO:0003688">
    <property type="term" value="F:DNA replication origin binding"/>
    <property type="evidence" value="ECO:0007669"/>
    <property type="project" value="TreeGrafter"/>
</dbReference>
<dbReference type="InterPro" id="IPR024647">
    <property type="entry name" value="DNA_pol_a_cat_su_N"/>
</dbReference>
<organism evidence="3 4">
    <name type="scientific">Rhizoctonia solani</name>
    <dbReference type="NCBI Taxonomy" id="456999"/>
    <lineage>
        <taxon>Eukaryota</taxon>
        <taxon>Fungi</taxon>
        <taxon>Dikarya</taxon>
        <taxon>Basidiomycota</taxon>
        <taxon>Agaricomycotina</taxon>
        <taxon>Agaricomycetes</taxon>
        <taxon>Cantharellales</taxon>
        <taxon>Ceratobasidiaceae</taxon>
        <taxon>Rhizoctonia</taxon>
    </lineage>
</organism>
<dbReference type="Gene3D" id="3.30.70.2820">
    <property type="match status" value="1"/>
</dbReference>
<evidence type="ECO:0000313" key="3">
    <source>
        <dbReference type="EMBL" id="QRW17153.1"/>
    </source>
</evidence>
<dbReference type="GO" id="GO:1902975">
    <property type="term" value="P:mitotic DNA replication initiation"/>
    <property type="evidence" value="ECO:0007669"/>
    <property type="project" value="TreeGrafter"/>
</dbReference>
<feature type="compositionally biased region" description="Polar residues" evidence="1">
    <location>
        <begin position="174"/>
        <end position="192"/>
    </location>
</feature>
<dbReference type="RefSeq" id="XP_043177390.1">
    <property type="nucleotide sequence ID" value="XM_043324971.1"/>
</dbReference>
<feature type="compositionally biased region" description="Low complexity" evidence="1">
    <location>
        <begin position="155"/>
        <end position="168"/>
    </location>
</feature>
<dbReference type="PANTHER" id="PTHR45861">
    <property type="entry name" value="DNA POLYMERASE ALPHA CATALYTIC SUBUNIT"/>
    <property type="match status" value="1"/>
</dbReference>
<dbReference type="GO" id="GO:0006272">
    <property type="term" value="P:leading strand elongation"/>
    <property type="evidence" value="ECO:0007669"/>
    <property type="project" value="TreeGrafter"/>
</dbReference>
<name>A0A8H8NRS5_9AGAM</name>
<dbReference type="GeneID" id="67027434"/>
<dbReference type="AlphaFoldDB" id="A0A8H8NRS5"/>
<sequence length="450" mass="50167">MSRRAAKPVKDRLADLRAAREAGGRSKQWKSTEDEELYDEVSEDDYKKIVKNRLDRDDFIVDDDGGGYVDNGMDAFEAEKDYESDDNEEDEEERESAKHQSTAERKKTKAALAAQRAKDEAYAEKNSITDYRPVVSTEKEQDFMSSLLGNLDSLPSKSAAPSKRSSPRVWRTPTAVQTSRNSKASEAPSSDLPSDAGYGQFSDANDASENEWSTASPTKKPKREPSSSPTHRLSSLAVDDGDEYDDGDAGFWEEAAEMDLDEPEVGKGKAKVVKPQNVLPNGRAVKVEPKVEPVDTKPPAWLELHASLNASAVTEPETLGSDKPGTISHDVKALEEDGSLRMFWLDYLELDSRLYLVGKVIDKAQSTEKVTKWASCCVAIEGIERNLFVLPRKYRMEFGHETDTAPTEDEVYDEFDRVRQKNGIKKWAAKFVTRSYAFGEPVSQRANLNG</sequence>
<feature type="compositionally biased region" description="Basic and acidic residues" evidence="1">
    <location>
        <begin position="8"/>
        <end position="24"/>
    </location>
</feature>
<dbReference type="GO" id="GO:0003682">
    <property type="term" value="F:chromatin binding"/>
    <property type="evidence" value="ECO:0007669"/>
    <property type="project" value="TreeGrafter"/>
</dbReference>
<dbReference type="EMBL" id="CP059659">
    <property type="protein sequence ID" value="QRW17153.1"/>
    <property type="molecule type" value="Genomic_DNA"/>
</dbReference>
<proteinExistence type="predicted"/>
<feature type="region of interest" description="Disordered" evidence="1">
    <location>
        <begin position="146"/>
        <end position="248"/>
    </location>
</feature>
<dbReference type="GO" id="GO:0006273">
    <property type="term" value="P:lagging strand elongation"/>
    <property type="evidence" value="ECO:0007669"/>
    <property type="project" value="TreeGrafter"/>
</dbReference>
<feature type="compositionally biased region" description="Polar residues" evidence="1">
    <location>
        <begin position="202"/>
        <end position="217"/>
    </location>
</feature>
<feature type="domain" description="DNA polymerase alpha catalytic subunit N-terminal" evidence="2">
    <location>
        <begin position="13"/>
        <end position="76"/>
    </location>
</feature>
<accession>A0A8H8NRS5</accession>
<dbReference type="KEGG" id="rsx:RhiXN_05155"/>
<feature type="compositionally biased region" description="Acidic residues" evidence="1">
    <location>
        <begin position="80"/>
        <end position="94"/>
    </location>
</feature>
<dbReference type="PANTHER" id="PTHR45861:SF1">
    <property type="entry name" value="DNA POLYMERASE ALPHA CATALYTIC SUBUNIT"/>
    <property type="match status" value="1"/>
</dbReference>
<gene>
    <name evidence="3" type="ORF">RhiXN_05155</name>
</gene>
<feature type="region of interest" description="Disordered" evidence="1">
    <location>
        <begin position="1"/>
        <end position="41"/>
    </location>
</feature>
<evidence type="ECO:0000256" key="1">
    <source>
        <dbReference type="SAM" id="MobiDB-lite"/>
    </source>
</evidence>
<dbReference type="GO" id="GO:0003887">
    <property type="term" value="F:DNA-directed DNA polymerase activity"/>
    <property type="evidence" value="ECO:0007669"/>
    <property type="project" value="TreeGrafter"/>
</dbReference>
<dbReference type="GO" id="GO:0005658">
    <property type="term" value="C:alpha DNA polymerase:primase complex"/>
    <property type="evidence" value="ECO:0007669"/>
    <property type="project" value="TreeGrafter"/>
</dbReference>
<feature type="compositionally biased region" description="Basic and acidic residues" evidence="1">
    <location>
        <begin position="95"/>
        <end position="105"/>
    </location>
</feature>
<protein>
    <submittedName>
        <fullName evidence="3">DNA polymerase II large subunit</fullName>
    </submittedName>
</protein>
<feature type="region of interest" description="Disordered" evidence="1">
    <location>
        <begin position="60"/>
        <end position="112"/>
    </location>
</feature>
<evidence type="ECO:0000259" key="2">
    <source>
        <dbReference type="Pfam" id="PF12254"/>
    </source>
</evidence>
<dbReference type="GO" id="GO:0003697">
    <property type="term" value="F:single-stranded DNA binding"/>
    <property type="evidence" value="ECO:0007669"/>
    <property type="project" value="TreeGrafter"/>
</dbReference>
<dbReference type="Pfam" id="PF12254">
    <property type="entry name" value="DNA_pol_alpha_N"/>
    <property type="match status" value="1"/>
</dbReference>
<dbReference type="Proteomes" id="UP000650533">
    <property type="component" value="Chromosome 2"/>
</dbReference>
<evidence type="ECO:0000313" key="4">
    <source>
        <dbReference type="Proteomes" id="UP000650533"/>
    </source>
</evidence>
<feature type="compositionally biased region" description="Acidic residues" evidence="1">
    <location>
        <begin position="239"/>
        <end position="248"/>
    </location>
</feature>
<reference evidence="3" key="1">
    <citation type="submission" date="2020-05" db="EMBL/GenBank/DDBJ databases">
        <title>Evolutionary and genomic comparisons of hybrid uninucleate and nonhybrid Rhizoctonia fungi.</title>
        <authorList>
            <person name="Li C."/>
            <person name="Chen X."/>
        </authorList>
    </citation>
    <scope>NUCLEOTIDE SEQUENCE</scope>
    <source>
        <strain evidence="3">AG-1 IA</strain>
    </source>
</reference>